<dbReference type="Gramene" id="KGN65892">
    <property type="protein sequence ID" value="KGN65892"/>
    <property type="gene ID" value="Csa_1G537420"/>
</dbReference>
<accession>A0A0A0LYG7</accession>
<gene>
    <name evidence="1" type="ORF">Csa_1G537420</name>
</gene>
<dbReference type="EMBL" id="CM002922">
    <property type="protein sequence ID" value="KGN65892.1"/>
    <property type="molecule type" value="Genomic_DNA"/>
</dbReference>
<reference evidence="1 2" key="3">
    <citation type="journal article" date="2010" name="BMC Genomics">
        <title>Transcriptome sequencing and comparative analysis of cucumber flowers with different sex types.</title>
        <authorList>
            <person name="Guo S."/>
            <person name="Zheng Y."/>
            <person name="Joung J.G."/>
            <person name="Liu S."/>
            <person name="Zhang Z."/>
            <person name="Crasta O.R."/>
            <person name="Sobral B.W."/>
            <person name="Xu Y."/>
            <person name="Huang S."/>
            <person name="Fei Z."/>
        </authorList>
    </citation>
    <scope>NUCLEOTIDE SEQUENCE [LARGE SCALE GENOMIC DNA]</scope>
    <source>
        <strain evidence="2">cv. 9930</strain>
    </source>
</reference>
<reference evidence="1 2" key="1">
    <citation type="journal article" date="2009" name="Nat. Genet.">
        <title>The genome of the cucumber, Cucumis sativus L.</title>
        <authorList>
            <person name="Huang S."/>
            <person name="Li R."/>
            <person name="Zhang Z."/>
            <person name="Li L."/>
            <person name="Gu X."/>
            <person name="Fan W."/>
            <person name="Lucas W.J."/>
            <person name="Wang X."/>
            <person name="Xie B."/>
            <person name="Ni P."/>
            <person name="Ren Y."/>
            <person name="Zhu H."/>
            <person name="Li J."/>
            <person name="Lin K."/>
            <person name="Jin W."/>
            <person name="Fei Z."/>
            <person name="Li G."/>
            <person name="Staub J."/>
            <person name="Kilian A."/>
            <person name="van der Vossen E.A."/>
            <person name="Wu Y."/>
            <person name="Guo J."/>
            <person name="He J."/>
            <person name="Jia Z."/>
            <person name="Ren Y."/>
            <person name="Tian G."/>
            <person name="Lu Y."/>
            <person name="Ruan J."/>
            <person name="Qian W."/>
            <person name="Wang M."/>
            <person name="Huang Q."/>
            <person name="Li B."/>
            <person name="Xuan Z."/>
            <person name="Cao J."/>
            <person name="Asan"/>
            <person name="Wu Z."/>
            <person name="Zhang J."/>
            <person name="Cai Q."/>
            <person name="Bai Y."/>
            <person name="Zhao B."/>
            <person name="Han Y."/>
            <person name="Li Y."/>
            <person name="Li X."/>
            <person name="Wang S."/>
            <person name="Shi Q."/>
            <person name="Liu S."/>
            <person name="Cho W.K."/>
            <person name="Kim J.Y."/>
            <person name="Xu Y."/>
            <person name="Heller-Uszynska K."/>
            <person name="Miao H."/>
            <person name="Cheng Z."/>
            <person name="Zhang S."/>
            <person name="Wu J."/>
            <person name="Yang Y."/>
            <person name="Kang H."/>
            <person name="Li M."/>
            <person name="Liang H."/>
            <person name="Ren X."/>
            <person name="Shi Z."/>
            <person name="Wen M."/>
            <person name="Jian M."/>
            <person name="Yang H."/>
            <person name="Zhang G."/>
            <person name="Yang Z."/>
            <person name="Chen R."/>
            <person name="Liu S."/>
            <person name="Li J."/>
            <person name="Ma L."/>
            <person name="Liu H."/>
            <person name="Zhou Y."/>
            <person name="Zhao J."/>
            <person name="Fang X."/>
            <person name="Li G."/>
            <person name="Fang L."/>
            <person name="Li Y."/>
            <person name="Liu D."/>
            <person name="Zheng H."/>
            <person name="Zhang Y."/>
            <person name="Qin N."/>
            <person name="Li Z."/>
            <person name="Yang G."/>
            <person name="Yang S."/>
            <person name="Bolund L."/>
            <person name="Kristiansen K."/>
            <person name="Zheng H."/>
            <person name="Li S."/>
            <person name="Zhang X."/>
            <person name="Yang H."/>
            <person name="Wang J."/>
            <person name="Sun R."/>
            <person name="Zhang B."/>
            <person name="Jiang S."/>
            <person name="Wang J."/>
            <person name="Du Y."/>
            <person name="Li S."/>
        </authorList>
    </citation>
    <scope>NUCLEOTIDE SEQUENCE [LARGE SCALE GENOMIC DNA]</scope>
    <source>
        <strain evidence="2">cv. 9930</strain>
    </source>
</reference>
<reference evidence="1 2" key="4">
    <citation type="journal article" date="2011" name="BMC Genomics">
        <title>RNA-Seq improves annotation of protein-coding genes in the cucumber genome.</title>
        <authorList>
            <person name="Li Z."/>
            <person name="Zhang Z."/>
            <person name="Yan P."/>
            <person name="Huang S."/>
            <person name="Fei Z."/>
            <person name="Lin K."/>
        </authorList>
    </citation>
    <scope>NUCLEOTIDE SEQUENCE [LARGE SCALE GENOMIC DNA]</scope>
    <source>
        <strain evidence="2">cv. 9930</strain>
    </source>
</reference>
<proteinExistence type="predicted"/>
<reference evidence="1 2" key="2">
    <citation type="journal article" date="2009" name="PLoS ONE">
        <title>An integrated genetic and cytogenetic map of the cucumber genome.</title>
        <authorList>
            <person name="Ren Y."/>
            <person name="Zhang Z."/>
            <person name="Liu J."/>
            <person name="Staub J.E."/>
            <person name="Han Y."/>
            <person name="Cheng Z."/>
            <person name="Li X."/>
            <person name="Lu J."/>
            <person name="Miao H."/>
            <person name="Kang H."/>
            <person name="Xie B."/>
            <person name="Gu X."/>
            <person name="Wang X."/>
            <person name="Du Y."/>
            <person name="Jin W."/>
            <person name="Huang S."/>
        </authorList>
    </citation>
    <scope>NUCLEOTIDE SEQUENCE [LARGE SCALE GENOMIC DNA]</scope>
    <source>
        <strain evidence="2">cv. 9930</strain>
    </source>
</reference>
<organism evidence="1 2">
    <name type="scientific">Cucumis sativus</name>
    <name type="common">Cucumber</name>
    <dbReference type="NCBI Taxonomy" id="3659"/>
    <lineage>
        <taxon>Eukaryota</taxon>
        <taxon>Viridiplantae</taxon>
        <taxon>Streptophyta</taxon>
        <taxon>Embryophyta</taxon>
        <taxon>Tracheophyta</taxon>
        <taxon>Spermatophyta</taxon>
        <taxon>Magnoliopsida</taxon>
        <taxon>eudicotyledons</taxon>
        <taxon>Gunneridae</taxon>
        <taxon>Pentapetalae</taxon>
        <taxon>rosids</taxon>
        <taxon>fabids</taxon>
        <taxon>Cucurbitales</taxon>
        <taxon>Cucurbitaceae</taxon>
        <taxon>Benincaseae</taxon>
        <taxon>Cucumis</taxon>
    </lineage>
</organism>
<dbReference type="AlphaFoldDB" id="A0A0A0LYG7"/>
<name>A0A0A0LYG7_CUCSA</name>
<sequence>MPSPLQEDDDGVAPPLPFQEDADQLRLCLSKKTTVQLYLCLFKMKMVQFCHFKMMAKQNGVERRCPIVPTKEVDLTKST</sequence>
<protein>
    <submittedName>
        <fullName evidence="1">Uncharacterized protein</fullName>
    </submittedName>
</protein>
<keyword evidence="2" id="KW-1185">Reference proteome</keyword>
<evidence type="ECO:0000313" key="2">
    <source>
        <dbReference type="Proteomes" id="UP000029981"/>
    </source>
</evidence>
<evidence type="ECO:0000313" key="1">
    <source>
        <dbReference type="EMBL" id="KGN65892.1"/>
    </source>
</evidence>
<dbReference type="Proteomes" id="UP000029981">
    <property type="component" value="Chromosome 1"/>
</dbReference>